<dbReference type="GO" id="GO:0005737">
    <property type="term" value="C:cytoplasm"/>
    <property type="evidence" value="ECO:0007669"/>
    <property type="project" value="UniProtKB-SubCell"/>
</dbReference>
<dbReference type="InterPro" id="IPR022898">
    <property type="entry name" value="RNase_HII"/>
</dbReference>
<dbReference type="EC" id="3.1.26.4" evidence="6 14"/>
<dbReference type="STRING" id="999422.HMPREF9944_00686"/>
<dbReference type="PANTHER" id="PTHR10954:SF18">
    <property type="entry name" value="RIBONUCLEASE HII"/>
    <property type="match status" value="1"/>
</dbReference>
<dbReference type="GO" id="GO:0043137">
    <property type="term" value="P:DNA replication, removal of RNA primer"/>
    <property type="evidence" value="ECO:0007669"/>
    <property type="project" value="TreeGrafter"/>
</dbReference>
<evidence type="ECO:0000256" key="12">
    <source>
        <dbReference type="ARBA" id="ARBA00022801"/>
    </source>
</evidence>
<evidence type="ECO:0000256" key="11">
    <source>
        <dbReference type="ARBA" id="ARBA00022759"/>
    </source>
</evidence>
<comment type="caution">
    <text evidence="19">The sequence shown here is derived from an EMBL/GenBank/DDBJ whole genome shotgun (WGS) entry which is preliminary data.</text>
</comment>
<name>H1HKJ2_9BACT</name>
<dbReference type="GO" id="GO:0004523">
    <property type="term" value="F:RNA-DNA hybrid ribonuclease activity"/>
    <property type="evidence" value="ECO:0007669"/>
    <property type="project" value="UniProtKB-UniRule"/>
</dbReference>
<evidence type="ECO:0000256" key="9">
    <source>
        <dbReference type="ARBA" id="ARBA00022722"/>
    </source>
</evidence>
<gene>
    <name evidence="14" type="primary">rnhB</name>
    <name evidence="19" type="ORF">HMPREF9944_00686</name>
</gene>
<dbReference type="Proteomes" id="UP000003167">
    <property type="component" value="Unassembled WGS sequence"/>
</dbReference>
<evidence type="ECO:0000256" key="5">
    <source>
        <dbReference type="ARBA" id="ARBA00007383"/>
    </source>
</evidence>
<dbReference type="HOGENOM" id="CLU_036532_3_1_10"/>
<dbReference type="CDD" id="cd07182">
    <property type="entry name" value="RNase_HII_bacteria_HII_like"/>
    <property type="match status" value="1"/>
</dbReference>
<comment type="function">
    <text evidence="3 14 16">Endonuclease that specifically degrades the RNA of RNA-DNA hybrids.</text>
</comment>
<feature type="compositionally biased region" description="Basic and acidic residues" evidence="17">
    <location>
        <begin position="208"/>
        <end position="223"/>
    </location>
</feature>
<keyword evidence="20" id="KW-1185">Reference proteome</keyword>
<dbReference type="InterPro" id="IPR001352">
    <property type="entry name" value="RNase_HII/HIII"/>
</dbReference>
<protein>
    <recommendedName>
        <fullName evidence="7 14">Ribonuclease HII</fullName>
        <shortName evidence="14">RNase HII</shortName>
        <ecNumber evidence="6 14">3.1.26.4</ecNumber>
    </recommendedName>
</protein>
<evidence type="ECO:0000313" key="19">
    <source>
        <dbReference type="EMBL" id="EHO73093.1"/>
    </source>
</evidence>
<evidence type="ECO:0000313" key="20">
    <source>
        <dbReference type="Proteomes" id="UP000003167"/>
    </source>
</evidence>
<dbReference type="RefSeq" id="WP_008564430.1">
    <property type="nucleotide sequence ID" value="NZ_JH594501.1"/>
</dbReference>
<feature type="binding site" evidence="14 15">
    <location>
        <position position="16"/>
    </location>
    <ligand>
        <name>a divalent metal cation</name>
        <dbReference type="ChEBI" id="CHEBI:60240"/>
    </ligand>
</feature>
<organism evidence="19 20">
    <name type="scientific">Segatella maculosa OT 289</name>
    <dbReference type="NCBI Taxonomy" id="999422"/>
    <lineage>
        <taxon>Bacteria</taxon>
        <taxon>Pseudomonadati</taxon>
        <taxon>Bacteroidota</taxon>
        <taxon>Bacteroidia</taxon>
        <taxon>Bacteroidales</taxon>
        <taxon>Prevotellaceae</taxon>
        <taxon>Segatella</taxon>
    </lineage>
</organism>
<keyword evidence="12 14" id="KW-0378">Hydrolase</keyword>
<dbReference type="GO" id="GO:0030145">
    <property type="term" value="F:manganese ion binding"/>
    <property type="evidence" value="ECO:0007669"/>
    <property type="project" value="UniProtKB-UniRule"/>
</dbReference>
<evidence type="ECO:0000256" key="17">
    <source>
        <dbReference type="SAM" id="MobiDB-lite"/>
    </source>
</evidence>
<dbReference type="SUPFAM" id="SSF53098">
    <property type="entry name" value="Ribonuclease H-like"/>
    <property type="match status" value="1"/>
</dbReference>
<evidence type="ECO:0000256" key="10">
    <source>
        <dbReference type="ARBA" id="ARBA00022723"/>
    </source>
</evidence>
<evidence type="ECO:0000256" key="14">
    <source>
        <dbReference type="HAMAP-Rule" id="MF_00052"/>
    </source>
</evidence>
<evidence type="ECO:0000256" key="16">
    <source>
        <dbReference type="RuleBase" id="RU003515"/>
    </source>
</evidence>
<dbReference type="InterPro" id="IPR024567">
    <property type="entry name" value="RNase_HII/HIII_dom"/>
</dbReference>
<evidence type="ECO:0000256" key="7">
    <source>
        <dbReference type="ARBA" id="ARBA00019179"/>
    </source>
</evidence>
<dbReference type="GO" id="GO:0003723">
    <property type="term" value="F:RNA binding"/>
    <property type="evidence" value="ECO:0007669"/>
    <property type="project" value="UniProtKB-UniRule"/>
</dbReference>
<comment type="catalytic activity">
    <reaction evidence="1 14 15 16">
        <text>Endonucleolytic cleavage to 5'-phosphomonoester.</text>
        <dbReference type="EC" id="3.1.26.4"/>
    </reaction>
</comment>
<dbReference type="Gene3D" id="3.30.420.10">
    <property type="entry name" value="Ribonuclease H-like superfamily/Ribonuclease H"/>
    <property type="match status" value="1"/>
</dbReference>
<dbReference type="InterPro" id="IPR036397">
    <property type="entry name" value="RNaseH_sf"/>
</dbReference>
<dbReference type="Pfam" id="PF01351">
    <property type="entry name" value="RNase_HII"/>
    <property type="match status" value="1"/>
</dbReference>
<evidence type="ECO:0000259" key="18">
    <source>
        <dbReference type="PROSITE" id="PS51975"/>
    </source>
</evidence>
<keyword evidence="9 14" id="KW-0540">Nuclease</keyword>
<proteinExistence type="inferred from homology"/>
<evidence type="ECO:0000256" key="1">
    <source>
        <dbReference type="ARBA" id="ARBA00000077"/>
    </source>
</evidence>
<evidence type="ECO:0000256" key="3">
    <source>
        <dbReference type="ARBA" id="ARBA00004065"/>
    </source>
</evidence>
<dbReference type="HAMAP" id="MF_00052_B">
    <property type="entry name" value="RNase_HII_B"/>
    <property type="match status" value="1"/>
</dbReference>
<dbReference type="PROSITE" id="PS51975">
    <property type="entry name" value="RNASE_H_2"/>
    <property type="match status" value="1"/>
</dbReference>
<reference evidence="19 20" key="1">
    <citation type="submission" date="2011-12" db="EMBL/GenBank/DDBJ databases">
        <title>The Genome Sequence of Prevotella maculosa OT 289.</title>
        <authorList>
            <consortium name="The Broad Institute Genome Sequencing Platform"/>
            <person name="Earl A."/>
            <person name="Ward D."/>
            <person name="Feldgarden M."/>
            <person name="Gevers D."/>
            <person name="Izard J."/>
            <person name="Blanton J.M."/>
            <person name="Mathney J."/>
            <person name="Tanner A.C."/>
            <person name="Dewhirst F.E."/>
            <person name="Young S.K."/>
            <person name="Zeng Q."/>
            <person name="Gargeya S."/>
            <person name="Fitzgerald M."/>
            <person name="Haas B."/>
            <person name="Abouelleil A."/>
            <person name="Alvarado L."/>
            <person name="Arachchi H.M."/>
            <person name="Berlin A."/>
            <person name="Chapman S.B."/>
            <person name="Gearin G."/>
            <person name="Goldberg J."/>
            <person name="Griggs A."/>
            <person name="Gujja S."/>
            <person name="Hansen M."/>
            <person name="Heiman D."/>
            <person name="Howarth C."/>
            <person name="Larimer J."/>
            <person name="Lui A."/>
            <person name="MacDonald P.J.P."/>
            <person name="McCowen C."/>
            <person name="Montmayeur A."/>
            <person name="Murphy C."/>
            <person name="Neiman D."/>
            <person name="Pearson M."/>
            <person name="Priest M."/>
            <person name="Roberts A."/>
            <person name="Saif S."/>
            <person name="Shea T."/>
            <person name="Sisk P."/>
            <person name="Stolte C."/>
            <person name="Sykes S."/>
            <person name="Wortman J."/>
            <person name="Nusbaum C."/>
            <person name="Birren B."/>
        </authorList>
    </citation>
    <scope>NUCLEOTIDE SEQUENCE [LARGE SCALE GENOMIC DNA]</scope>
    <source>
        <strain evidence="19 20">OT 289</strain>
    </source>
</reference>
<dbReference type="InterPro" id="IPR012337">
    <property type="entry name" value="RNaseH-like_sf"/>
</dbReference>
<dbReference type="GO" id="GO:0006298">
    <property type="term" value="P:mismatch repair"/>
    <property type="evidence" value="ECO:0007669"/>
    <property type="project" value="TreeGrafter"/>
</dbReference>
<evidence type="ECO:0000256" key="13">
    <source>
        <dbReference type="ARBA" id="ARBA00023211"/>
    </source>
</evidence>
<feature type="region of interest" description="Disordered" evidence="17">
    <location>
        <begin position="204"/>
        <end position="223"/>
    </location>
</feature>
<keyword evidence="13 14" id="KW-0464">Manganese</keyword>
<dbReference type="NCBIfam" id="NF000595">
    <property type="entry name" value="PRK00015.1-3"/>
    <property type="match status" value="1"/>
</dbReference>
<feature type="domain" description="RNase H type-2" evidence="18">
    <location>
        <begin position="10"/>
        <end position="210"/>
    </location>
</feature>
<dbReference type="GO" id="GO:0032299">
    <property type="term" value="C:ribonuclease H2 complex"/>
    <property type="evidence" value="ECO:0007669"/>
    <property type="project" value="TreeGrafter"/>
</dbReference>
<evidence type="ECO:0000256" key="6">
    <source>
        <dbReference type="ARBA" id="ARBA00012180"/>
    </source>
</evidence>
<accession>H1HKJ2</accession>
<dbReference type="OrthoDB" id="9803420at2"/>
<evidence type="ECO:0000256" key="2">
    <source>
        <dbReference type="ARBA" id="ARBA00001946"/>
    </source>
</evidence>
<evidence type="ECO:0000256" key="4">
    <source>
        <dbReference type="ARBA" id="ARBA00004496"/>
    </source>
</evidence>
<comment type="cofactor">
    <cofactor evidence="2">
        <name>Mg(2+)</name>
        <dbReference type="ChEBI" id="CHEBI:18420"/>
    </cofactor>
</comment>
<dbReference type="EMBL" id="AGEK01000016">
    <property type="protein sequence ID" value="EHO73093.1"/>
    <property type="molecule type" value="Genomic_DNA"/>
</dbReference>
<evidence type="ECO:0000256" key="8">
    <source>
        <dbReference type="ARBA" id="ARBA00022490"/>
    </source>
</evidence>
<keyword evidence="11 14" id="KW-0255">Endonuclease</keyword>
<keyword evidence="10 14" id="KW-0479">Metal-binding</keyword>
<comment type="cofactor">
    <cofactor evidence="14 15">
        <name>Mn(2+)</name>
        <dbReference type="ChEBI" id="CHEBI:29035"/>
    </cofactor>
    <cofactor evidence="14 15">
        <name>Mg(2+)</name>
        <dbReference type="ChEBI" id="CHEBI:18420"/>
    </cofactor>
    <text evidence="14 15">Manganese or magnesium. Binds 1 divalent metal ion per monomer in the absence of substrate. May bind a second metal ion after substrate binding.</text>
</comment>
<keyword evidence="8 14" id="KW-0963">Cytoplasm</keyword>
<dbReference type="AlphaFoldDB" id="H1HKJ2"/>
<feature type="binding site" evidence="14 15">
    <location>
        <position position="17"/>
    </location>
    <ligand>
        <name>a divalent metal cation</name>
        <dbReference type="ChEBI" id="CHEBI:60240"/>
    </ligand>
</feature>
<dbReference type="PATRIC" id="fig|999422.3.peg.701"/>
<feature type="binding site" evidence="14 15">
    <location>
        <position position="108"/>
    </location>
    <ligand>
        <name>a divalent metal cation</name>
        <dbReference type="ChEBI" id="CHEBI:60240"/>
    </ligand>
</feature>
<sequence length="223" mass="24989">MLLPHYYHGLVEAGCDEAGRGCLAGSVYAAAVILPPDYDNPALNDSKQLSSKKRYALREQIEHDALAWAVGIATPQEIDEINILHASFLAMHRALDQLKVRPEALIIDGNHFDPYVVGAKLPDAGRQLPHTCIVKGDGKYQSIAAAAILAKTYRDDYMVEQARLHPFYDWESNKGYPTKKHYQGIEEHGISELHRRSYQLRASPCPSKGEEHTFAEGEFEFDK</sequence>
<dbReference type="PANTHER" id="PTHR10954">
    <property type="entry name" value="RIBONUCLEASE H2 SUBUNIT A"/>
    <property type="match status" value="1"/>
</dbReference>
<comment type="similarity">
    <text evidence="5 14 16">Belongs to the RNase HII family.</text>
</comment>
<evidence type="ECO:0000256" key="15">
    <source>
        <dbReference type="PROSITE-ProRule" id="PRU01319"/>
    </source>
</evidence>
<comment type="subcellular location">
    <subcellularLocation>
        <location evidence="4 14">Cytoplasm</location>
    </subcellularLocation>
</comment>